<evidence type="ECO:0000313" key="4">
    <source>
        <dbReference type="Proteomes" id="UP000277300"/>
    </source>
</evidence>
<evidence type="ECO:0000313" key="3">
    <source>
        <dbReference type="EMBL" id="RLN58011.1"/>
    </source>
</evidence>
<evidence type="ECO:0000313" key="5">
    <source>
        <dbReference type="Proteomes" id="UP000284657"/>
    </source>
</evidence>
<protein>
    <submittedName>
        <fullName evidence="3">Uncharacterized protein</fullName>
    </submittedName>
</protein>
<accession>A0A3F2RIP4</accession>
<dbReference type="Proteomes" id="UP000277300">
    <property type="component" value="Unassembled WGS sequence"/>
</dbReference>
<dbReference type="Proteomes" id="UP000284657">
    <property type="component" value="Unassembled WGS sequence"/>
</dbReference>
<evidence type="ECO:0000313" key="2">
    <source>
        <dbReference type="EMBL" id="RLN49426.1"/>
    </source>
</evidence>
<feature type="region of interest" description="Disordered" evidence="1">
    <location>
        <begin position="122"/>
        <end position="184"/>
    </location>
</feature>
<organism evidence="3 4">
    <name type="scientific">Phytophthora kernoviae</name>
    <dbReference type="NCBI Taxonomy" id="325452"/>
    <lineage>
        <taxon>Eukaryota</taxon>
        <taxon>Sar</taxon>
        <taxon>Stramenopiles</taxon>
        <taxon>Oomycota</taxon>
        <taxon>Peronosporomycetes</taxon>
        <taxon>Peronosporales</taxon>
        <taxon>Peronosporaceae</taxon>
        <taxon>Phytophthora</taxon>
    </lineage>
</organism>
<reference evidence="4 5" key="1">
    <citation type="submission" date="2018-07" db="EMBL/GenBank/DDBJ databases">
        <title>Genome sequencing of oomycete isolates from Chile give support for New Zealand origin for Phytophthora kernoviae and make available the first Nothophytophthora sp. genome.</title>
        <authorList>
            <person name="Studholme D.J."/>
            <person name="Sanfuentes E."/>
            <person name="Panda P."/>
            <person name="Hill R."/>
            <person name="Sambles C."/>
            <person name="Grant M."/>
            <person name="Williams N.M."/>
            <person name="Mcdougal R.L."/>
        </authorList>
    </citation>
    <scope>NUCLEOTIDE SEQUENCE [LARGE SCALE GENOMIC DNA]</scope>
    <source>
        <strain evidence="3">Chile6</strain>
        <strain evidence="2">Chile7</strain>
    </source>
</reference>
<evidence type="ECO:0000256" key="1">
    <source>
        <dbReference type="SAM" id="MobiDB-lite"/>
    </source>
</evidence>
<sequence>MSTTRRADGSWAQIHVRFKETPRKWKEETVDLLKENELQAILKYVLLSGGETGREMLKPFNMAQLSTRVFWSIARLYDGDVAAGIADLVPDEDWSFLDIRTRAMSKKAVEAKANEEEYKLWKQGRSQRGHKSPPEQPNPVAGRKTEAKSRAAADKAMKPDAISVDSSDEEEVKQEAAESKLKTGRTGGCDALDDELMQIAGAPIAEWLQKAGMTTRKELADASSGSAMRALVNPLDSCAQTLQDTIEKLINEARLDEVNDWMVEIVGDADLVGRLELQKLGTPADLLTTPNDLILQAVSSTVEISIQVIESWQKHAKRLVDQHPWLVEWRTL</sequence>
<dbReference type="EMBL" id="MBDO02000282">
    <property type="protein sequence ID" value="RLN58011.1"/>
    <property type="molecule type" value="Genomic_DNA"/>
</dbReference>
<comment type="caution">
    <text evidence="3">The sequence shown here is derived from an EMBL/GenBank/DDBJ whole genome shotgun (WGS) entry which is preliminary data.</text>
</comment>
<name>A0A3F2RIP4_9STRA</name>
<gene>
    <name evidence="2" type="ORF">BBJ29_000133</name>
    <name evidence="3" type="ORF">BBP00_00007229</name>
</gene>
<dbReference type="EMBL" id="MBAD02002145">
    <property type="protein sequence ID" value="RLN49426.1"/>
    <property type="molecule type" value="Genomic_DNA"/>
</dbReference>
<dbReference type="OrthoDB" id="333752at2759"/>
<feature type="compositionally biased region" description="Basic and acidic residues" evidence="1">
    <location>
        <begin position="143"/>
        <end position="158"/>
    </location>
</feature>
<dbReference type="AlphaFoldDB" id="A0A3F2RIP4"/>
<proteinExistence type="predicted"/>